<dbReference type="InterPro" id="IPR011009">
    <property type="entry name" value="Kinase-like_dom_sf"/>
</dbReference>
<name>A0A1Z4KQK1_ANAVA</name>
<dbReference type="PROSITE" id="PS50011">
    <property type="entry name" value="PROTEIN_KINASE_DOM"/>
    <property type="match status" value="1"/>
</dbReference>
<comment type="catalytic activity">
    <reaction evidence="8">
        <text>L-seryl-[protein] + ATP = O-phospho-L-seryl-[protein] + ADP + H(+)</text>
        <dbReference type="Rhea" id="RHEA:17989"/>
        <dbReference type="Rhea" id="RHEA-COMP:9863"/>
        <dbReference type="Rhea" id="RHEA-COMP:11604"/>
        <dbReference type="ChEBI" id="CHEBI:15378"/>
        <dbReference type="ChEBI" id="CHEBI:29999"/>
        <dbReference type="ChEBI" id="CHEBI:30616"/>
        <dbReference type="ChEBI" id="CHEBI:83421"/>
        <dbReference type="ChEBI" id="CHEBI:456216"/>
        <dbReference type="EC" id="2.7.11.1"/>
    </reaction>
</comment>
<dbReference type="InterPro" id="IPR000719">
    <property type="entry name" value="Prot_kinase_dom"/>
</dbReference>
<dbReference type="CDD" id="cd14014">
    <property type="entry name" value="STKc_PknB_like"/>
    <property type="match status" value="1"/>
</dbReference>
<evidence type="ECO:0000256" key="1">
    <source>
        <dbReference type="ARBA" id="ARBA00012513"/>
    </source>
</evidence>
<feature type="transmembrane region" description="Helical" evidence="9">
    <location>
        <begin position="324"/>
        <end position="347"/>
    </location>
</feature>
<evidence type="ECO:0000256" key="7">
    <source>
        <dbReference type="ARBA" id="ARBA00047899"/>
    </source>
</evidence>
<dbReference type="Gene3D" id="1.10.510.10">
    <property type="entry name" value="Transferase(Phosphotransferase) domain 1"/>
    <property type="match status" value="1"/>
</dbReference>
<evidence type="ECO:0000256" key="2">
    <source>
        <dbReference type="ARBA" id="ARBA00022527"/>
    </source>
</evidence>
<evidence type="ECO:0000256" key="6">
    <source>
        <dbReference type="ARBA" id="ARBA00022840"/>
    </source>
</evidence>
<feature type="domain" description="Protein kinase" evidence="10">
    <location>
        <begin position="37"/>
        <end position="286"/>
    </location>
</feature>
<keyword evidence="2" id="KW-0723">Serine/threonine-protein kinase</keyword>
<comment type="catalytic activity">
    <reaction evidence="7">
        <text>L-threonyl-[protein] + ATP = O-phospho-L-threonyl-[protein] + ADP + H(+)</text>
        <dbReference type="Rhea" id="RHEA:46608"/>
        <dbReference type="Rhea" id="RHEA-COMP:11060"/>
        <dbReference type="Rhea" id="RHEA-COMP:11605"/>
        <dbReference type="ChEBI" id="CHEBI:15378"/>
        <dbReference type="ChEBI" id="CHEBI:30013"/>
        <dbReference type="ChEBI" id="CHEBI:30616"/>
        <dbReference type="ChEBI" id="CHEBI:61977"/>
        <dbReference type="ChEBI" id="CHEBI:456216"/>
        <dbReference type="EC" id="2.7.11.1"/>
    </reaction>
</comment>
<keyword evidence="3" id="KW-0808">Transferase</keyword>
<dbReference type="InterPro" id="IPR008271">
    <property type="entry name" value="Ser/Thr_kinase_AS"/>
</dbReference>
<proteinExistence type="predicted"/>
<evidence type="ECO:0000256" key="4">
    <source>
        <dbReference type="ARBA" id="ARBA00022741"/>
    </source>
</evidence>
<dbReference type="AlphaFoldDB" id="A0A1Z4KQK1"/>
<dbReference type="Gene3D" id="3.30.200.20">
    <property type="entry name" value="Phosphorylase Kinase, domain 1"/>
    <property type="match status" value="1"/>
</dbReference>
<keyword evidence="5 11" id="KW-0418">Kinase</keyword>
<keyword evidence="6" id="KW-0067">ATP-binding</keyword>
<dbReference type="EC" id="2.7.11.1" evidence="1"/>
<dbReference type="NCBIfam" id="NF045510">
    <property type="entry name" value="4Cys_prefix_kin"/>
    <property type="match status" value="1"/>
</dbReference>
<keyword evidence="9" id="KW-0472">Membrane</keyword>
<evidence type="ECO:0000256" key="9">
    <source>
        <dbReference type="SAM" id="Phobius"/>
    </source>
</evidence>
<dbReference type="GO" id="GO:0005524">
    <property type="term" value="F:ATP binding"/>
    <property type="evidence" value="ECO:0007669"/>
    <property type="project" value="UniProtKB-KW"/>
</dbReference>
<organism evidence="11 12">
    <name type="scientific">Trichormus variabilis NIES-23</name>
    <dbReference type="NCBI Taxonomy" id="1973479"/>
    <lineage>
        <taxon>Bacteria</taxon>
        <taxon>Bacillati</taxon>
        <taxon>Cyanobacteriota</taxon>
        <taxon>Cyanophyceae</taxon>
        <taxon>Nostocales</taxon>
        <taxon>Nostocaceae</taxon>
        <taxon>Trichormus</taxon>
    </lineage>
</organism>
<evidence type="ECO:0000313" key="11">
    <source>
        <dbReference type="EMBL" id="BAY71163.1"/>
    </source>
</evidence>
<dbReference type="SMART" id="SM00220">
    <property type="entry name" value="S_TKc"/>
    <property type="match status" value="1"/>
</dbReference>
<gene>
    <name evidence="11" type="ORF">NIES23_39790</name>
</gene>
<dbReference type="SUPFAM" id="SSF56112">
    <property type="entry name" value="Protein kinase-like (PK-like)"/>
    <property type="match status" value="1"/>
</dbReference>
<evidence type="ECO:0000256" key="5">
    <source>
        <dbReference type="ARBA" id="ARBA00022777"/>
    </source>
</evidence>
<keyword evidence="9" id="KW-1133">Transmembrane helix</keyword>
<dbReference type="PROSITE" id="PS00108">
    <property type="entry name" value="PROTEIN_KINASE_ST"/>
    <property type="match status" value="1"/>
</dbReference>
<accession>A0A1Z4KQK1</accession>
<reference evidence="11 12" key="1">
    <citation type="submission" date="2017-06" db="EMBL/GenBank/DDBJ databases">
        <title>Genome sequencing of cyanobaciteial culture collection at National Institute for Environmental Studies (NIES).</title>
        <authorList>
            <person name="Hirose Y."/>
            <person name="Shimura Y."/>
            <person name="Fujisawa T."/>
            <person name="Nakamura Y."/>
            <person name="Kawachi M."/>
        </authorList>
    </citation>
    <scope>NUCLEOTIDE SEQUENCE [LARGE SCALE GENOMIC DNA]</scope>
    <source>
        <strain evidence="11 12">NIES-23</strain>
    </source>
</reference>
<dbReference type="GO" id="GO:0004674">
    <property type="term" value="F:protein serine/threonine kinase activity"/>
    <property type="evidence" value="ECO:0007669"/>
    <property type="project" value="UniProtKB-KW"/>
</dbReference>
<evidence type="ECO:0000256" key="8">
    <source>
        <dbReference type="ARBA" id="ARBA00048679"/>
    </source>
</evidence>
<evidence type="ECO:0000256" key="3">
    <source>
        <dbReference type="ARBA" id="ARBA00022679"/>
    </source>
</evidence>
<dbReference type="Proteomes" id="UP000217507">
    <property type="component" value="Chromosome"/>
</dbReference>
<keyword evidence="4" id="KW-0547">Nucleotide-binding</keyword>
<keyword evidence="9" id="KW-0812">Transmembrane</keyword>
<dbReference type="Pfam" id="PF00069">
    <property type="entry name" value="Pkinase"/>
    <property type="match status" value="1"/>
</dbReference>
<dbReference type="PANTHER" id="PTHR24363:SF0">
    <property type="entry name" value="SERINE_THREONINE KINASE LIKE DOMAIN CONTAINING 1"/>
    <property type="match status" value="1"/>
</dbReference>
<evidence type="ECO:0000313" key="12">
    <source>
        <dbReference type="Proteomes" id="UP000217507"/>
    </source>
</evidence>
<dbReference type="PANTHER" id="PTHR24363">
    <property type="entry name" value="SERINE/THREONINE PROTEIN KINASE"/>
    <property type="match status" value="1"/>
</dbReference>
<protein>
    <recommendedName>
        <fullName evidence="1">non-specific serine/threonine protein kinase</fullName>
        <ecNumber evidence="1">2.7.11.1</ecNumber>
    </recommendedName>
</protein>
<sequence length="553" mass="62373">MSLCINPVCPNSNHPHNDKNRFCQSCGSQLELLGRYRVKKLLSDTTGFATVYEAYEENTGKILKILKPNLSSDHKAVELFRQEAVVLGQLNHSGIPKVDSYFQHQTRNGGILHCIVMEKITGTNLEEWLQQQQNQPISQAQAITWLIQLAEILDLVHGKLYLHLDIKPSNILLRPDGKLVLIHFGTAKTYPNGTATPTLLSGYSAPEQMSGQATPQSDFFSLGRTFVFLLTGKHPLDMYDVHQNLLQWRNHTKQISPSLLNFIDWLIAPESKNRPTNTQGILQRLRDIKQQVNRDEIPYSEQQTQLKSHLPLQSPTKSFNKVPLIAFCAALIVSVGLLSLVAFMIGYPRFTLLPPPGQSPQRKGKIAYFPYETGKDSQGRVAKFNIAVLSIEYKWLSGSNFQITNNDRVISLDVLKLRLEQEGIQEIMENPEEIISVGTASCEGSLSLAQRKAFERSQQLQNLVKRIFQNSPSVKNYRLLNLGKFQGSSCQSNRDLTAYQRSVIIIGLKRQSKAVVIDEALRDRLESKPFGDFQLNDYSLGSVEKFKTIPSKL</sequence>
<evidence type="ECO:0000259" key="10">
    <source>
        <dbReference type="PROSITE" id="PS50011"/>
    </source>
</evidence>
<dbReference type="EMBL" id="AP018216">
    <property type="protein sequence ID" value="BAY71163.1"/>
    <property type="molecule type" value="Genomic_DNA"/>
</dbReference>